<dbReference type="Proteomes" id="UP000309788">
    <property type="component" value="Unassembled WGS sequence"/>
</dbReference>
<name>A0A5R9KC24_9BACT</name>
<evidence type="ECO:0000259" key="2">
    <source>
        <dbReference type="Pfam" id="PF18962"/>
    </source>
</evidence>
<dbReference type="EMBL" id="VCEI01000025">
    <property type="protein sequence ID" value="TLU92380.1"/>
    <property type="molecule type" value="Genomic_DNA"/>
</dbReference>
<evidence type="ECO:0000313" key="4">
    <source>
        <dbReference type="Proteomes" id="UP000309788"/>
    </source>
</evidence>
<organism evidence="3 4">
    <name type="scientific">Dyadobacter sediminis</name>
    <dbReference type="NCBI Taxonomy" id="1493691"/>
    <lineage>
        <taxon>Bacteria</taxon>
        <taxon>Pseudomonadati</taxon>
        <taxon>Bacteroidota</taxon>
        <taxon>Cytophagia</taxon>
        <taxon>Cytophagales</taxon>
        <taxon>Spirosomataceae</taxon>
        <taxon>Dyadobacter</taxon>
    </lineage>
</organism>
<dbReference type="InterPro" id="IPR026444">
    <property type="entry name" value="Secre_tail"/>
</dbReference>
<dbReference type="AlphaFoldDB" id="A0A5R9KC24"/>
<keyword evidence="4" id="KW-1185">Reference proteome</keyword>
<keyword evidence="1" id="KW-0732">Signal</keyword>
<dbReference type="Gene3D" id="2.60.120.560">
    <property type="entry name" value="Exo-inulinase, domain 1"/>
    <property type="match status" value="1"/>
</dbReference>
<dbReference type="RefSeq" id="WP_138282488.1">
    <property type="nucleotide sequence ID" value="NZ_BMGE01000003.1"/>
</dbReference>
<feature type="signal peptide" evidence="1">
    <location>
        <begin position="1"/>
        <end position="25"/>
    </location>
</feature>
<feature type="chain" id="PRO_5024369125" evidence="1">
    <location>
        <begin position="26"/>
        <end position="471"/>
    </location>
</feature>
<feature type="domain" description="Secretion system C-terminal sorting" evidence="2">
    <location>
        <begin position="393"/>
        <end position="469"/>
    </location>
</feature>
<dbReference type="Pfam" id="PF18962">
    <property type="entry name" value="Por_Secre_tail"/>
    <property type="match status" value="1"/>
</dbReference>
<evidence type="ECO:0000313" key="3">
    <source>
        <dbReference type="EMBL" id="TLU92380.1"/>
    </source>
</evidence>
<evidence type="ECO:0000256" key="1">
    <source>
        <dbReference type="SAM" id="SignalP"/>
    </source>
</evidence>
<reference evidence="3 4" key="1">
    <citation type="submission" date="2019-05" db="EMBL/GenBank/DDBJ databases">
        <authorList>
            <person name="Qu J.-H."/>
        </authorList>
    </citation>
    <scope>NUCLEOTIDE SEQUENCE [LARGE SCALE GENOMIC DNA]</scope>
    <source>
        <strain evidence="3 4">Z12</strain>
    </source>
</reference>
<dbReference type="Gene3D" id="2.60.40.4070">
    <property type="match status" value="1"/>
</dbReference>
<sequence length="471" mass="52433">MKINSTRFKCIWLLTLLTLPLSLQAQVIFRDDFTRASLGKDWLTTGYAKWSIVNGLAYNYIDGAGGTLTSSKKHTATSYVLETKVYPLKNGYWREYGIVFGKPSPDADYGYILKYHPYYNLGLMLGRSDGNEFYPVILDWEHITLDPDKQYSIKIVKSADGKIEVYLNSGSGYSKDPVLEARDKTYPALGHLGLRVDTQTAAEPYYVDWIEARSLPSLITNPEIKGTEAYEVANMGVNVPLYIDRDYNFVSVPAFLQGAAFIQTGNANKKDTHYSFLKFNLDQEAIVYVAYDPRAKVLPAWLNGWQKLADKIYTTDPGTSYLHVYSKVFPAGTVSLGGNLAAPAAGALTNYLVAALPSRPSPGREGIFPEITSKFQAAGPEGFSDEITANGFYPNPARDKTAIRYTLQQAADVTLTISDKQGRSMATFVNERRQAGTHEEVMDVQQMAEGIYLYQLRTGDQIQSGKLLIKH</sequence>
<dbReference type="NCBIfam" id="TIGR04183">
    <property type="entry name" value="Por_Secre_tail"/>
    <property type="match status" value="1"/>
</dbReference>
<gene>
    <name evidence="3" type="ORF">FEM55_16800</name>
</gene>
<protein>
    <submittedName>
        <fullName evidence="3">T9SS type A sorting domain-containing protein</fullName>
    </submittedName>
</protein>
<dbReference type="OrthoDB" id="958574at2"/>
<accession>A0A5R9KC24</accession>
<comment type="caution">
    <text evidence="3">The sequence shown here is derived from an EMBL/GenBank/DDBJ whole genome shotgun (WGS) entry which is preliminary data.</text>
</comment>
<proteinExistence type="predicted"/>